<proteinExistence type="inferred from homology"/>
<evidence type="ECO:0000256" key="4">
    <source>
        <dbReference type="ARBA" id="ARBA00022692"/>
    </source>
</evidence>
<dbReference type="eggNOG" id="ENOG502SKM8">
    <property type="taxonomic scope" value="Eukaryota"/>
</dbReference>
<keyword evidence="7 11" id="KW-0297">G-protein coupled receptor</keyword>
<feature type="transmembrane region" description="Helical" evidence="12">
    <location>
        <begin position="203"/>
        <end position="225"/>
    </location>
</feature>
<evidence type="ECO:0000256" key="6">
    <source>
        <dbReference type="ARBA" id="ARBA00022989"/>
    </source>
</evidence>
<evidence type="ECO:0000259" key="13">
    <source>
        <dbReference type="PROSITE" id="PS50262"/>
    </source>
</evidence>
<keyword evidence="9 11" id="KW-0675">Receptor</keyword>
<dbReference type="Pfam" id="PF13853">
    <property type="entry name" value="7tm_4"/>
    <property type="match status" value="1"/>
</dbReference>
<organism evidence="14 15">
    <name type="scientific">Chelonia mydas</name>
    <name type="common">Green sea-turtle</name>
    <name type="synonym">Chelonia agassizi</name>
    <dbReference type="NCBI Taxonomy" id="8469"/>
    <lineage>
        <taxon>Eukaryota</taxon>
        <taxon>Metazoa</taxon>
        <taxon>Chordata</taxon>
        <taxon>Craniata</taxon>
        <taxon>Vertebrata</taxon>
        <taxon>Euteleostomi</taxon>
        <taxon>Archelosauria</taxon>
        <taxon>Testudinata</taxon>
        <taxon>Testudines</taxon>
        <taxon>Cryptodira</taxon>
        <taxon>Durocryptodira</taxon>
        <taxon>Americhelydia</taxon>
        <taxon>Chelonioidea</taxon>
        <taxon>Cheloniidae</taxon>
        <taxon>Chelonia</taxon>
    </lineage>
</organism>
<dbReference type="EMBL" id="KB602101">
    <property type="protein sequence ID" value="EMP24287.1"/>
    <property type="molecule type" value="Genomic_DNA"/>
</dbReference>
<dbReference type="OrthoDB" id="9444602at2759"/>
<keyword evidence="4 11" id="KW-0812">Transmembrane</keyword>
<accession>M7B7Q4</accession>
<feature type="transmembrane region" description="Helical" evidence="12">
    <location>
        <begin position="61"/>
        <end position="78"/>
    </location>
</feature>
<keyword evidence="5 12" id="KW-0552">Olfaction</keyword>
<evidence type="ECO:0000256" key="8">
    <source>
        <dbReference type="ARBA" id="ARBA00023136"/>
    </source>
</evidence>
<dbReference type="GO" id="GO:0005886">
    <property type="term" value="C:plasma membrane"/>
    <property type="evidence" value="ECO:0007669"/>
    <property type="project" value="UniProtKB-SubCell"/>
</dbReference>
<sequence length="331" mass="36922">MDRAAEGNQTALAEFILMGFGDLHEMQILLFVLFLAVYIMTLAGNILILAIISYSRSLHTPMYFFLGNFSFLEIWYTASTTPKMLRTLLTAHEAISFFGCITQFYFFSSMAITECFLLAVMSYDRYVAICSPLRYMAIMNSKVCLQMAAGSWISGFLTPILTIVLTFRLPFCASNEIDHFFCDLAPVIKLSCADAHVAKTTTFIMASVVTMVPFLLTVVSYANILSTILRVPSTMGKQKAFSTCSSHLIVVTLFYGTLGIIYAVPTASQSPGLNKMFSLLYTVITPMVNPIIYSLRNKEVKEALRKIISKRPNWLSPLVTGGQARIHQEDP</sequence>
<feature type="transmembrane region" description="Helical" evidence="12">
    <location>
        <begin position="104"/>
        <end position="123"/>
    </location>
</feature>
<dbReference type="InterPro" id="IPR000276">
    <property type="entry name" value="GPCR_Rhodpsn"/>
</dbReference>
<dbReference type="PROSITE" id="PS00237">
    <property type="entry name" value="G_PROTEIN_RECEP_F1_1"/>
    <property type="match status" value="1"/>
</dbReference>
<dbReference type="PANTHER" id="PTHR26452">
    <property type="entry name" value="OLFACTORY RECEPTOR"/>
    <property type="match status" value="1"/>
</dbReference>
<evidence type="ECO:0000256" key="10">
    <source>
        <dbReference type="ARBA" id="ARBA00023224"/>
    </source>
</evidence>
<dbReference type="PRINTS" id="PR00237">
    <property type="entry name" value="GPCRRHODOPSN"/>
</dbReference>
<evidence type="ECO:0000256" key="7">
    <source>
        <dbReference type="ARBA" id="ARBA00023040"/>
    </source>
</evidence>
<protein>
    <recommendedName>
        <fullName evidence="12">Olfactory receptor</fullName>
    </recommendedName>
</protein>
<keyword evidence="15" id="KW-1185">Reference proteome</keyword>
<comment type="subcellular location">
    <subcellularLocation>
        <location evidence="1 12">Cell membrane</location>
        <topology evidence="1 12">Multi-pass membrane protein</topology>
    </subcellularLocation>
</comment>
<evidence type="ECO:0000256" key="2">
    <source>
        <dbReference type="ARBA" id="ARBA00022475"/>
    </source>
</evidence>
<dbReference type="SUPFAM" id="SSF81321">
    <property type="entry name" value="Family A G protein-coupled receptor-like"/>
    <property type="match status" value="1"/>
</dbReference>
<feature type="transmembrane region" description="Helical" evidence="12">
    <location>
        <begin position="143"/>
        <end position="167"/>
    </location>
</feature>
<dbReference type="InterPro" id="IPR000725">
    <property type="entry name" value="Olfact_rcpt"/>
</dbReference>
<evidence type="ECO:0000256" key="1">
    <source>
        <dbReference type="ARBA" id="ARBA00004651"/>
    </source>
</evidence>
<keyword evidence="6 12" id="KW-1133">Transmembrane helix</keyword>
<dbReference type="InterPro" id="IPR017452">
    <property type="entry name" value="GPCR_Rhodpsn_7TM"/>
</dbReference>
<name>M7B7Q4_CHEMY</name>
<evidence type="ECO:0000256" key="11">
    <source>
        <dbReference type="RuleBase" id="RU000688"/>
    </source>
</evidence>
<gene>
    <name evidence="14" type="ORF">UY3_18664</name>
</gene>
<evidence type="ECO:0000256" key="5">
    <source>
        <dbReference type="ARBA" id="ARBA00022725"/>
    </source>
</evidence>
<dbReference type="Proteomes" id="UP000031443">
    <property type="component" value="Unassembled WGS sequence"/>
</dbReference>
<dbReference type="KEGG" id="cmy:102943241"/>
<dbReference type="AlphaFoldDB" id="M7B7Q4"/>
<keyword evidence="3 12" id="KW-0716">Sensory transduction</keyword>
<dbReference type="InterPro" id="IPR050516">
    <property type="entry name" value="Olfactory_GPCR"/>
</dbReference>
<evidence type="ECO:0000313" key="15">
    <source>
        <dbReference type="Proteomes" id="UP000031443"/>
    </source>
</evidence>
<dbReference type="GO" id="GO:0004930">
    <property type="term" value="F:G protein-coupled receptor activity"/>
    <property type="evidence" value="ECO:0007669"/>
    <property type="project" value="UniProtKB-KW"/>
</dbReference>
<dbReference type="FunFam" id="1.20.1070.10:FF:000001">
    <property type="entry name" value="Olfactory receptor"/>
    <property type="match status" value="1"/>
</dbReference>
<evidence type="ECO:0000313" key="14">
    <source>
        <dbReference type="EMBL" id="EMP24287.1"/>
    </source>
</evidence>
<keyword evidence="2 12" id="KW-1003">Cell membrane</keyword>
<feature type="transmembrane region" description="Helical" evidence="12">
    <location>
        <begin position="276"/>
        <end position="295"/>
    </location>
</feature>
<dbReference type="PRINTS" id="PR00245">
    <property type="entry name" value="OLFACTORYR"/>
</dbReference>
<reference evidence="15" key="1">
    <citation type="journal article" date="2013" name="Nat. Genet.">
        <title>The draft genomes of soft-shell turtle and green sea turtle yield insights into the development and evolution of the turtle-specific body plan.</title>
        <authorList>
            <person name="Wang Z."/>
            <person name="Pascual-Anaya J."/>
            <person name="Zadissa A."/>
            <person name="Li W."/>
            <person name="Niimura Y."/>
            <person name="Huang Z."/>
            <person name="Li C."/>
            <person name="White S."/>
            <person name="Xiong Z."/>
            <person name="Fang D."/>
            <person name="Wang B."/>
            <person name="Ming Y."/>
            <person name="Chen Y."/>
            <person name="Zheng Y."/>
            <person name="Kuraku S."/>
            <person name="Pignatelli M."/>
            <person name="Herrero J."/>
            <person name="Beal K."/>
            <person name="Nozawa M."/>
            <person name="Li Q."/>
            <person name="Wang J."/>
            <person name="Zhang H."/>
            <person name="Yu L."/>
            <person name="Shigenobu S."/>
            <person name="Wang J."/>
            <person name="Liu J."/>
            <person name="Flicek P."/>
            <person name="Searle S."/>
            <person name="Wang J."/>
            <person name="Kuratani S."/>
            <person name="Yin Y."/>
            <person name="Aken B."/>
            <person name="Zhang G."/>
            <person name="Irie N."/>
        </authorList>
    </citation>
    <scope>NUCLEOTIDE SEQUENCE [LARGE SCALE GENOMIC DNA]</scope>
</reference>
<keyword evidence="10 11" id="KW-0807">Transducer</keyword>
<feature type="domain" description="G-protein coupled receptors family 1 profile" evidence="13">
    <location>
        <begin position="44"/>
        <end position="293"/>
    </location>
</feature>
<dbReference type="PROSITE" id="PS50262">
    <property type="entry name" value="G_PROTEIN_RECEP_F1_2"/>
    <property type="match status" value="1"/>
</dbReference>
<comment type="similarity">
    <text evidence="11">Belongs to the G-protein coupled receptor 1 family.</text>
</comment>
<evidence type="ECO:0000256" key="12">
    <source>
        <dbReference type="RuleBase" id="RU363047"/>
    </source>
</evidence>
<feature type="transmembrane region" description="Helical" evidence="12">
    <location>
        <begin position="246"/>
        <end position="264"/>
    </location>
</feature>
<evidence type="ECO:0000256" key="9">
    <source>
        <dbReference type="ARBA" id="ARBA00023170"/>
    </source>
</evidence>
<keyword evidence="8 12" id="KW-0472">Membrane</keyword>
<dbReference type="Gene3D" id="1.20.1070.10">
    <property type="entry name" value="Rhodopsin 7-helix transmembrane proteins"/>
    <property type="match status" value="1"/>
</dbReference>
<feature type="transmembrane region" description="Helical" evidence="12">
    <location>
        <begin position="28"/>
        <end position="54"/>
    </location>
</feature>
<dbReference type="CDD" id="cd15911">
    <property type="entry name" value="7tmA_OR11A-like"/>
    <property type="match status" value="1"/>
</dbReference>
<evidence type="ECO:0000256" key="3">
    <source>
        <dbReference type="ARBA" id="ARBA00022606"/>
    </source>
</evidence>
<dbReference type="GO" id="GO:0004984">
    <property type="term" value="F:olfactory receptor activity"/>
    <property type="evidence" value="ECO:0007669"/>
    <property type="project" value="InterPro"/>
</dbReference>